<name>A0A0L6U7B1_9BASI</name>
<keyword evidence="3" id="KW-1185">Reference proteome</keyword>
<keyword evidence="1" id="KW-0812">Transmembrane</keyword>
<evidence type="ECO:0000256" key="1">
    <source>
        <dbReference type="SAM" id="Phobius"/>
    </source>
</evidence>
<proteinExistence type="predicted"/>
<feature type="transmembrane region" description="Helical" evidence="1">
    <location>
        <begin position="226"/>
        <end position="246"/>
    </location>
</feature>
<gene>
    <name evidence="2" type="ORF">VP01_920g1</name>
</gene>
<dbReference type="EMBL" id="LAVV01014838">
    <property type="protein sequence ID" value="KNZ44388.1"/>
    <property type="molecule type" value="Genomic_DNA"/>
</dbReference>
<evidence type="ECO:0000313" key="2">
    <source>
        <dbReference type="EMBL" id="KNZ44388.1"/>
    </source>
</evidence>
<evidence type="ECO:0000313" key="3">
    <source>
        <dbReference type="Proteomes" id="UP000037035"/>
    </source>
</evidence>
<dbReference type="VEuPathDB" id="FungiDB:VP01_920g1"/>
<keyword evidence="1" id="KW-1133">Transmembrane helix</keyword>
<feature type="transmembrane region" description="Helical" evidence="1">
    <location>
        <begin position="153"/>
        <end position="173"/>
    </location>
</feature>
<organism evidence="2 3">
    <name type="scientific">Puccinia sorghi</name>
    <dbReference type="NCBI Taxonomy" id="27349"/>
    <lineage>
        <taxon>Eukaryota</taxon>
        <taxon>Fungi</taxon>
        <taxon>Dikarya</taxon>
        <taxon>Basidiomycota</taxon>
        <taxon>Pucciniomycotina</taxon>
        <taxon>Pucciniomycetes</taxon>
        <taxon>Pucciniales</taxon>
        <taxon>Pucciniaceae</taxon>
        <taxon>Puccinia</taxon>
    </lineage>
</organism>
<dbReference type="Proteomes" id="UP000037035">
    <property type="component" value="Unassembled WGS sequence"/>
</dbReference>
<reference evidence="2 3" key="1">
    <citation type="submission" date="2015-08" db="EMBL/GenBank/DDBJ databases">
        <title>Next Generation Sequencing and Analysis of the Genome of Puccinia sorghi L Schw, the Causal Agent of Maize Common Rust.</title>
        <authorList>
            <person name="Rochi L."/>
            <person name="Burguener G."/>
            <person name="Darino M."/>
            <person name="Turjanski A."/>
            <person name="Kreff E."/>
            <person name="Dieguez M.J."/>
            <person name="Sacco F."/>
        </authorList>
    </citation>
    <scope>NUCLEOTIDE SEQUENCE [LARGE SCALE GENOMIC DNA]</scope>
    <source>
        <strain evidence="2 3">RO10H11247</strain>
    </source>
</reference>
<sequence>MNIQFDPFSTRIVPVADPQRRARVHPHTYFYFDKKGLNPFNNYSRWPSAWRWLSRDNIEAVTPKVRTFGGPLRHLFHQWGWPMYTRCDLKLLGNQCPKNFAGVASPAPSLVHMSHFENTFITPYLKHFKIDCSSFQHELQPLIYFLKKPQLSLLAWLTMTFFGFLDKLVFFFFSRNFTLILSDFQLVIGSHLFNSKSSITDNSIYHFIKNFNAFHFHCYITMSNPYVISLLAYASVVSFSTTIRALSFSPHSQLLGPIFSPQDCPYHIKLLIKNLEIYLIGFVLTLSLSMSLKKLTSYWEPGPKVRSGATCQCCPHLHPSQVAGKQHCYIARQGVGDFKPMRHLGQKTLAYVMFLRNKKNLFTQKTTHLPGMSLLAQCHLGLQLCPWALIGMVVLRIHLILSPSLSSLFFYCLSTSLIQAGCFIHFDYLIDPQVDHHVPSLFNLDYLNLKSSVLTALHP</sequence>
<comment type="caution">
    <text evidence="2">The sequence shown here is derived from an EMBL/GenBank/DDBJ whole genome shotgun (WGS) entry which is preliminary data.</text>
</comment>
<accession>A0A0L6U7B1</accession>
<protein>
    <submittedName>
        <fullName evidence="2">Uncharacterized protein</fullName>
    </submittedName>
</protein>
<dbReference type="AlphaFoldDB" id="A0A0L6U7B1"/>
<keyword evidence="1" id="KW-0472">Membrane</keyword>